<name>A0A1A8XRP0_9PROT</name>
<reference evidence="1 2" key="1">
    <citation type="submission" date="2016-06" db="EMBL/GenBank/DDBJ databases">
        <authorList>
            <person name="Kjaerup R.B."/>
            <person name="Dalgaard T.S."/>
            <person name="Juul-Madsen H.R."/>
        </authorList>
    </citation>
    <scope>NUCLEOTIDE SEQUENCE [LARGE SCALE GENOMIC DNA]</scope>
    <source>
        <strain evidence="1">3</strain>
    </source>
</reference>
<proteinExistence type="predicted"/>
<dbReference type="RefSeq" id="WP_186407644.1">
    <property type="nucleotide sequence ID" value="NZ_FLQX01000119.1"/>
</dbReference>
<sequence length="119" mass="13446">MGLEDDEHIDVCEDIEIELKRQYEVHADLTDAICIFALESAKTAVRKQCGFAKNEKIPDHPLAQGIIAACVAIGMARIGKVNHLTLAEYLARIDKIKRSVRRHSAFGARGYYEFIQRFV</sequence>
<dbReference type="Proteomes" id="UP000199169">
    <property type="component" value="Unassembled WGS sequence"/>
</dbReference>
<dbReference type="AlphaFoldDB" id="A0A1A8XRP0"/>
<organism evidence="1 2">
    <name type="scientific">Candidatus Accumulibacter aalborgensis</name>
    <dbReference type="NCBI Taxonomy" id="1860102"/>
    <lineage>
        <taxon>Bacteria</taxon>
        <taxon>Pseudomonadati</taxon>
        <taxon>Pseudomonadota</taxon>
        <taxon>Betaproteobacteria</taxon>
        <taxon>Candidatus Accumulibacter</taxon>
    </lineage>
</organism>
<protein>
    <submittedName>
        <fullName evidence="1">Uncharacterized protein</fullName>
    </submittedName>
</protein>
<dbReference type="EMBL" id="FLQX01000119">
    <property type="protein sequence ID" value="SBT07346.1"/>
    <property type="molecule type" value="Genomic_DNA"/>
</dbReference>
<evidence type="ECO:0000313" key="2">
    <source>
        <dbReference type="Proteomes" id="UP000199169"/>
    </source>
</evidence>
<gene>
    <name evidence="1" type="ORF">ACCAA_420054</name>
</gene>
<dbReference type="STRING" id="1860102.ACCAA_420054"/>
<evidence type="ECO:0000313" key="1">
    <source>
        <dbReference type="EMBL" id="SBT07346.1"/>
    </source>
</evidence>
<keyword evidence="2" id="KW-1185">Reference proteome</keyword>
<accession>A0A1A8XRP0</accession>